<evidence type="ECO:0000313" key="2">
    <source>
        <dbReference type="Proteomes" id="UP000187891"/>
    </source>
</evidence>
<dbReference type="AlphaFoldDB" id="A0A1R3U115"/>
<protein>
    <submittedName>
        <fullName evidence="1">Uncharacterized protein</fullName>
    </submittedName>
</protein>
<reference evidence="2" key="1">
    <citation type="submission" date="2016-10" db="EMBL/GenBank/DDBJ databases">
        <authorList>
            <person name="Wibberg D."/>
        </authorList>
    </citation>
    <scope>NUCLEOTIDE SEQUENCE [LARGE SCALE GENOMIC DNA]</scope>
</reference>
<accession>A0A1R3U115</accession>
<name>A0A1R3U115_9HYPH</name>
<proteinExistence type="predicted"/>
<dbReference type="EMBL" id="FMUE01000009">
    <property type="protein sequence ID" value="SCX31108.1"/>
    <property type="molecule type" value="Genomic_DNA"/>
</dbReference>
<dbReference type="Proteomes" id="UP000187891">
    <property type="component" value="Unassembled WGS sequence"/>
</dbReference>
<evidence type="ECO:0000313" key="1">
    <source>
        <dbReference type="EMBL" id="SCX31108.1"/>
    </source>
</evidence>
<gene>
    <name evidence="1" type="ORF">DSM25559_3661</name>
</gene>
<sequence length="161" mass="17829">MLSMPPLAPAILDEIRRPRPSPWIPAVSLPGKNGWCHPASKAGPFRRGRVTPYARQHLYQFLLPRRGHPSVPIAGSNGLHKHATRCHQILDHPQAQRKSEIQPNGMGYHLRRKSVTTIKRITGRSGHAAKSNSLIDAGLTLLCPAYRYLPTASAFTEPDPD</sequence>
<organism evidence="1 2">
    <name type="scientific">Agrobacterium rosae</name>
    <dbReference type="NCBI Taxonomy" id="1972867"/>
    <lineage>
        <taxon>Bacteria</taxon>
        <taxon>Pseudomonadati</taxon>
        <taxon>Pseudomonadota</taxon>
        <taxon>Alphaproteobacteria</taxon>
        <taxon>Hyphomicrobiales</taxon>
        <taxon>Rhizobiaceae</taxon>
        <taxon>Rhizobium/Agrobacterium group</taxon>
        <taxon>Agrobacterium</taxon>
    </lineage>
</organism>